<gene>
    <name evidence="1" type="ORF">LCMAC202_02100</name>
</gene>
<accession>A0A481YXJ5</accession>
<proteinExistence type="predicted"/>
<organism evidence="1">
    <name type="scientific">Marseillevirus LCMAC202</name>
    <dbReference type="NCBI Taxonomy" id="2506606"/>
    <lineage>
        <taxon>Viruses</taxon>
        <taxon>Varidnaviria</taxon>
        <taxon>Bamfordvirae</taxon>
        <taxon>Nucleocytoviricota</taxon>
        <taxon>Megaviricetes</taxon>
        <taxon>Pimascovirales</taxon>
        <taxon>Pimascovirales incertae sedis</taxon>
        <taxon>Marseilleviridae</taxon>
    </lineage>
</organism>
<reference evidence="1" key="1">
    <citation type="journal article" date="2019" name="MBio">
        <title>Virus Genomes from Deep Sea Sediments Expand the Ocean Megavirome and Support Independent Origins of Viral Gigantism.</title>
        <authorList>
            <person name="Backstrom D."/>
            <person name="Yutin N."/>
            <person name="Jorgensen S.L."/>
            <person name="Dharamshi J."/>
            <person name="Homa F."/>
            <person name="Zaremba-Niedwiedzka K."/>
            <person name="Spang A."/>
            <person name="Wolf Y.I."/>
            <person name="Koonin E.V."/>
            <person name="Ettema T.J."/>
        </authorList>
    </citation>
    <scope>NUCLEOTIDE SEQUENCE</scope>
</reference>
<evidence type="ECO:0000313" key="1">
    <source>
        <dbReference type="EMBL" id="QBK87849.1"/>
    </source>
</evidence>
<name>A0A481YXJ5_9VIRU</name>
<protein>
    <submittedName>
        <fullName evidence="1">Uncharacterized protein</fullName>
    </submittedName>
</protein>
<dbReference type="EMBL" id="MK500370">
    <property type="protein sequence ID" value="QBK87849.1"/>
    <property type="molecule type" value="Genomic_DNA"/>
</dbReference>
<sequence>MAIELRSAGLNRWSEVAAFSGISSNEITNFARQTSYYAPDQEGTLIAEYANRCTPVSTVLYALKKCNLNVIATWLKNTIEAKNIIQAQPLDYFNWNDTEISDLADRILIVKPNQEWKGISESFAQLQDMNSFHHNVLRGSLLPGFYEKDVLVAFLKKLRSARMLKKDLCTALEANTLCVISTMVKIGPASMTDTMEVVTHNVVQQPPMVQVYSAPQYPSSVPQQVIETSWQTMTLSSIFYKPSPEMMENTLLKKSQLKTEQYFEAIPNRDAIILEAIAEGVTIDKSPTYRELSSVQFIQQRLGMNSKIFMKLFKKANKEGKKLSGKLLTALTSKDQEQMLEDMQDHQDIAELADFLESKSSKIGQIKHKGKGMKVSDLLSILTNQCIYDVEGFKDLEDPELFKDFKKHVTLSFPQIRALQAALN</sequence>